<name>A0A8H5KNF0_9HYPO</name>
<dbReference type="AlphaFoldDB" id="A0A8H5KNF0"/>
<dbReference type="OrthoDB" id="10563442at2759"/>
<dbReference type="Proteomes" id="UP000546213">
    <property type="component" value="Unassembled WGS sequence"/>
</dbReference>
<sequence>MSIGLTVPDSYCASQFAVFPVWDVPAQVVELSLAAVWKGPGVAAGSVLLVEPVAEPARLPALVQVAVMAEEPSPEVAADSARAAAAVVAAGIVAVGYAAANTVGVETVVAASGGVNILDFGVSKKVFAAVKGRGQTAFSVERVVEATRRAAGTYVAVAVDDDAVADIAAGTTCSAPLEIAAAAKHSLEAYIARQLVASGVPHTFVRLYRIPEKSFACPRTAPSVAAEDTFVVAAAGLAVEASNRTAGAGAAVEGSYTAGNHQAYKMKADSYRALAAVAVSLVGSGPGPGHGKACSSWPLLNHCIPLSRYRFQHSICRFVAVRRPTRLRFMVRLGPWARVRRDPIVVSQSNMIGRDGMEIAELQVKLTTIRWNQQNFL</sequence>
<proteinExistence type="predicted"/>
<reference evidence="1 2" key="1">
    <citation type="submission" date="2020-05" db="EMBL/GenBank/DDBJ databases">
        <title>Identification and distribution of gene clusters putatively required for synthesis of sphingolipid metabolism inhibitors in phylogenetically diverse species of the filamentous fungus Fusarium.</title>
        <authorList>
            <person name="Kim H.-S."/>
            <person name="Busman M."/>
            <person name="Brown D.W."/>
            <person name="Divon H."/>
            <person name="Uhlig S."/>
            <person name="Proctor R.H."/>
        </authorList>
    </citation>
    <scope>NUCLEOTIDE SEQUENCE [LARGE SCALE GENOMIC DNA]</scope>
    <source>
        <strain evidence="1 2">NRRL 36939</strain>
    </source>
</reference>
<gene>
    <name evidence="1" type="ORF">FPCIR_12605</name>
</gene>
<keyword evidence="2" id="KW-1185">Reference proteome</keyword>
<accession>A0A8H5KNF0</accession>
<organism evidence="1 2">
    <name type="scientific">Fusarium pseudocircinatum</name>
    <dbReference type="NCBI Taxonomy" id="56676"/>
    <lineage>
        <taxon>Eukaryota</taxon>
        <taxon>Fungi</taxon>
        <taxon>Dikarya</taxon>
        <taxon>Ascomycota</taxon>
        <taxon>Pezizomycotina</taxon>
        <taxon>Sordariomycetes</taxon>
        <taxon>Hypocreomycetidae</taxon>
        <taxon>Hypocreales</taxon>
        <taxon>Nectriaceae</taxon>
        <taxon>Fusarium</taxon>
        <taxon>Fusarium fujikuroi species complex</taxon>
    </lineage>
</organism>
<evidence type="ECO:0000313" key="2">
    <source>
        <dbReference type="Proteomes" id="UP000546213"/>
    </source>
</evidence>
<evidence type="ECO:0000313" key="1">
    <source>
        <dbReference type="EMBL" id="KAF5576463.1"/>
    </source>
</evidence>
<protein>
    <submittedName>
        <fullName evidence="1">Uncharacterized protein</fullName>
    </submittedName>
</protein>
<comment type="caution">
    <text evidence="1">The sequence shown here is derived from an EMBL/GenBank/DDBJ whole genome shotgun (WGS) entry which is preliminary data.</text>
</comment>
<dbReference type="EMBL" id="JAAOAS010000426">
    <property type="protein sequence ID" value="KAF5576463.1"/>
    <property type="molecule type" value="Genomic_DNA"/>
</dbReference>